<sequence length="81" mass="9397">MGVMSKWACGHYTIRSGSNILINLRIVFKWRFFFGEKVSSCDFDLYNRSEAILQIAFAYIDLTKWIQSRVIVDLLLSPFGV</sequence>
<dbReference type="Proteomes" id="UP000583929">
    <property type="component" value="Unassembled WGS sequence"/>
</dbReference>
<name>A0A7J6DVT5_CANSA</name>
<reference evidence="1 2" key="1">
    <citation type="journal article" date="2020" name="bioRxiv">
        <title>Sequence and annotation of 42 cannabis genomes reveals extensive copy number variation in cannabinoid synthesis and pathogen resistance genes.</title>
        <authorList>
            <person name="Mckernan K.J."/>
            <person name="Helbert Y."/>
            <person name="Kane L.T."/>
            <person name="Ebling H."/>
            <person name="Zhang L."/>
            <person name="Liu B."/>
            <person name="Eaton Z."/>
            <person name="Mclaughlin S."/>
            <person name="Kingan S."/>
            <person name="Baybayan P."/>
            <person name="Concepcion G."/>
            <person name="Jordan M."/>
            <person name="Riva A."/>
            <person name="Barbazuk W."/>
            <person name="Harkins T."/>
        </authorList>
    </citation>
    <scope>NUCLEOTIDE SEQUENCE [LARGE SCALE GENOMIC DNA]</scope>
    <source>
        <strain evidence="2">cv. Jamaican Lion 4</strain>
        <tissue evidence="1">Leaf</tissue>
    </source>
</reference>
<comment type="caution">
    <text evidence="1">The sequence shown here is derived from an EMBL/GenBank/DDBJ whole genome shotgun (WGS) entry which is preliminary data.</text>
</comment>
<evidence type="ECO:0000313" key="1">
    <source>
        <dbReference type="EMBL" id="KAF4350218.1"/>
    </source>
</evidence>
<evidence type="ECO:0000313" key="2">
    <source>
        <dbReference type="Proteomes" id="UP000583929"/>
    </source>
</evidence>
<dbReference type="AlphaFoldDB" id="A0A7J6DVT5"/>
<keyword evidence="2" id="KW-1185">Reference proteome</keyword>
<proteinExistence type="predicted"/>
<organism evidence="1 2">
    <name type="scientific">Cannabis sativa</name>
    <name type="common">Hemp</name>
    <name type="synonym">Marijuana</name>
    <dbReference type="NCBI Taxonomy" id="3483"/>
    <lineage>
        <taxon>Eukaryota</taxon>
        <taxon>Viridiplantae</taxon>
        <taxon>Streptophyta</taxon>
        <taxon>Embryophyta</taxon>
        <taxon>Tracheophyta</taxon>
        <taxon>Spermatophyta</taxon>
        <taxon>Magnoliopsida</taxon>
        <taxon>eudicotyledons</taxon>
        <taxon>Gunneridae</taxon>
        <taxon>Pentapetalae</taxon>
        <taxon>rosids</taxon>
        <taxon>fabids</taxon>
        <taxon>Rosales</taxon>
        <taxon>Cannabaceae</taxon>
        <taxon>Cannabis</taxon>
    </lineage>
</organism>
<dbReference type="EMBL" id="JAATIQ010000607">
    <property type="protein sequence ID" value="KAF4350218.1"/>
    <property type="molecule type" value="Genomic_DNA"/>
</dbReference>
<accession>A0A7J6DVT5</accession>
<gene>
    <name evidence="1" type="ORF">G4B88_013272</name>
</gene>
<protein>
    <submittedName>
        <fullName evidence="1">Uncharacterized protein</fullName>
    </submittedName>
</protein>